<evidence type="ECO:0000256" key="1">
    <source>
        <dbReference type="SAM" id="MobiDB-lite"/>
    </source>
</evidence>
<organism evidence="2 3">
    <name type="scientific">Streptomyces marianii</name>
    <dbReference type="NCBI Taxonomy" id="1817406"/>
    <lineage>
        <taxon>Bacteria</taxon>
        <taxon>Bacillati</taxon>
        <taxon>Actinomycetota</taxon>
        <taxon>Actinomycetes</taxon>
        <taxon>Kitasatosporales</taxon>
        <taxon>Streptomycetaceae</taxon>
        <taxon>Streptomyces</taxon>
    </lineage>
</organism>
<protein>
    <submittedName>
        <fullName evidence="2">Uncharacterized protein</fullName>
    </submittedName>
</protein>
<keyword evidence="3" id="KW-1185">Reference proteome</keyword>
<accession>A0A5R9EBD9</accession>
<dbReference type="AlphaFoldDB" id="A0A5R9EBD9"/>
<sequence length="161" mass="15874">MGTGSGGAGGGLVPRLGFCGTLCGSLWESSRCPPGTGRDVCPLPAPRCSAVRLGSATRPAEPVRVAEALGDAAAEGDGEAGGPTVAGAVEDDGDGEPVPAGDTAAPSSPLQAVAPRTSATRHTAPNGTRERAGRPPAAAGVRLADEGWGSEGRLICYDLWS</sequence>
<dbReference type="Proteomes" id="UP000305921">
    <property type="component" value="Unassembled WGS sequence"/>
</dbReference>
<reference evidence="2 3" key="1">
    <citation type="submission" date="2019-05" db="EMBL/GenBank/DDBJ databases">
        <title>Streptomyces marianii sp. nov., a novel marine actinomycete from southern coast of India.</title>
        <authorList>
            <person name="Iniyan A.M."/>
            <person name="Wink J."/>
            <person name="Ramprasad E."/>
            <person name="Ramana C.V."/>
            <person name="Bunk B."/>
            <person name="Sproer C."/>
            <person name="Joseph F.-J.R.S."/>
            <person name="Vincent S.G.P."/>
        </authorList>
    </citation>
    <scope>NUCLEOTIDE SEQUENCE [LARGE SCALE GENOMIC DNA]</scope>
    <source>
        <strain evidence="2 3">ICN19</strain>
    </source>
</reference>
<feature type="region of interest" description="Disordered" evidence="1">
    <location>
        <begin position="71"/>
        <end position="145"/>
    </location>
</feature>
<evidence type="ECO:0000313" key="3">
    <source>
        <dbReference type="Proteomes" id="UP000305921"/>
    </source>
</evidence>
<dbReference type="RefSeq" id="WP_138056770.1">
    <property type="nucleotide sequence ID" value="NZ_VAWE01000001.1"/>
</dbReference>
<comment type="caution">
    <text evidence="2">The sequence shown here is derived from an EMBL/GenBank/DDBJ whole genome shotgun (WGS) entry which is preliminary data.</text>
</comment>
<gene>
    <name evidence="2" type="ORF">FEF34_35160</name>
</gene>
<proteinExistence type="predicted"/>
<evidence type="ECO:0000313" key="2">
    <source>
        <dbReference type="EMBL" id="TLQ47490.1"/>
    </source>
</evidence>
<dbReference type="EMBL" id="VAWE01000001">
    <property type="protein sequence ID" value="TLQ47490.1"/>
    <property type="molecule type" value="Genomic_DNA"/>
</dbReference>
<feature type="compositionally biased region" description="Polar residues" evidence="1">
    <location>
        <begin position="117"/>
        <end position="126"/>
    </location>
</feature>
<name>A0A5R9EBD9_9ACTN</name>